<feature type="compositionally biased region" description="Low complexity" evidence="8">
    <location>
        <begin position="128"/>
        <end position="157"/>
    </location>
</feature>
<dbReference type="GO" id="GO:0000122">
    <property type="term" value="P:negative regulation of transcription by RNA polymerase II"/>
    <property type="evidence" value="ECO:0007669"/>
    <property type="project" value="TreeGrafter"/>
</dbReference>
<dbReference type="Gene3D" id="3.30.1490.490">
    <property type="match status" value="1"/>
</dbReference>
<dbReference type="Pfam" id="PF08790">
    <property type="entry name" value="zf-LYAR"/>
    <property type="match status" value="1"/>
</dbReference>
<keyword evidence="2" id="KW-0479">Metal-binding</keyword>
<dbReference type="GO" id="GO:0006364">
    <property type="term" value="P:rRNA processing"/>
    <property type="evidence" value="ECO:0007669"/>
    <property type="project" value="TreeGrafter"/>
</dbReference>
<dbReference type="PANTHER" id="PTHR13100:SF10">
    <property type="entry name" value="CELL GROWTH-REGULATING NUCLEOLAR PROTEIN"/>
    <property type="match status" value="1"/>
</dbReference>
<name>A0A7S0RM70_9CHLO</name>
<keyword evidence="3" id="KW-0677">Repeat</keyword>
<dbReference type="GO" id="GO:0005730">
    <property type="term" value="C:nucleolus"/>
    <property type="evidence" value="ECO:0007669"/>
    <property type="project" value="TreeGrafter"/>
</dbReference>
<protein>
    <recommendedName>
        <fullName evidence="9">C2H2-type domain-containing protein</fullName>
    </recommendedName>
</protein>
<feature type="compositionally biased region" description="Polar residues" evidence="8">
    <location>
        <begin position="171"/>
        <end position="181"/>
    </location>
</feature>
<evidence type="ECO:0000259" key="9">
    <source>
        <dbReference type="PROSITE" id="PS00028"/>
    </source>
</evidence>
<evidence type="ECO:0000313" key="10">
    <source>
        <dbReference type="EMBL" id="CAD8681869.1"/>
    </source>
</evidence>
<proteinExistence type="predicted"/>
<sequence length="299" mass="31124">MVWFVCDGCGDTFKKPKLQSHFGCGPSFTCVDCCVTFDRNGAKGHSQCVTEHEKYALGATKPGGFAANGLPGNREQAQPKSQDNEPSGLEFLSTRPPWRCSVCNVNCTSKDTLMSHASGVKHKRRARAATAAANGGANGAAEGQQGASTDANQTAQEPPTPQQQGEVKSPEASQPATTKAASNDKKRPAQDSDSDSSSSSSSDSDSDSEAAAKKKQKKQPGSAAAHPALADASALAAFIKASKKKIEKKGKLGGKLLQKLAAKKLGHKQADDTLLQAIKNKLVESGVGKIKGKFLVASA</sequence>
<organism evidence="10">
    <name type="scientific">Chlamydomonas leiostraca</name>
    <dbReference type="NCBI Taxonomy" id="1034604"/>
    <lineage>
        <taxon>Eukaryota</taxon>
        <taxon>Viridiplantae</taxon>
        <taxon>Chlorophyta</taxon>
        <taxon>core chlorophytes</taxon>
        <taxon>Chlorophyceae</taxon>
        <taxon>CS clade</taxon>
        <taxon>Chlamydomonadales</taxon>
        <taxon>Chlamydomonadaceae</taxon>
        <taxon>Chlamydomonas</taxon>
    </lineage>
</organism>
<evidence type="ECO:0000256" key="4">
    <source>
        <dbReference type="ARBA" id="ARBA00022771"/>
    </source>
</evidence>
<evidence type="ECO:0000256" key="8">
    <source>
        <dbReference type="SAM" id="MobiDB-lite"/>
    </source>
</evidence>
<dbReference type="InterPro" id="IPR013087">
    <property type="entry name" value="Znf_C2H2_type"/>
</dbReference>
<dbReference type="Pfam" id="PF12874">
    <property type="entry name" value="zf-met"/>
    <property type="match status" value="1"/>
</dbReference>
<evidence type="ECO:0000256" key="6">
    <source>
        <dbReference type="ARBA" id="ARBA00023242"/>
    </source>
</evidence>
<accession>A0A7S0RM70</accession>
<dbReference type="PROSITE" id="PS00028">
    <property type="entry name" value="ZINC_FINGER_C2H2_1"/>
    <property type="match status" value="1"/>
</dbReference>
<dbReference type="InterPro" id="IPR036236">
    <property type="entry name" value="Znf_C2H2_sf"/>
</dbReference>
<dbReference type="InterPro" id="IPR039999">
    <property type="entry name" value="LYAR"/>
</dbReference>
<dbReference type="AlphaFoldDB" id="A0A7S0RM70"/>
<feature type="domain" description="C2H2-type" evidence="9">
    <location>
        <begin position="100"/>
        <end position="122"/>
    </location>
</feature>
<reference evidence="10" key="1">
    <citation type="submission" date="2021-01" db="EMBL/GenBank/DDBJ databases">
        <authorList>
            <person name="Corre E."/>
            <person name="Pelletier E."/>
            <person name="Niang G."/>
            <person name="Scheremetjew M."/>
            <person name="Finn R."/>
            <person name="Kale V."/>
            <person name="Holt S."/>
            <person name="Cochrane G."/>
            <person name="Meng A."/>
            <person name="Brown T."/>
            <person name="Cohen L."/>
        </authorList>
    </citation>
    <scope>NUCLEOTIDE SEQUENCE</scope>
    <source>
        <strain evidence="10">SAG 11-49</strain>
    </source>
</reference>
<evidence type="ECO:0000256" key="7">
    <source>
        <dbReference type="PROSITE-ProRule" id="PRU01145"/>
    </source>
</evidence>
<keyword evidence="5" id="KW-0862">Zinc</keyword>
<evidence type="ECO:0000256" key="5">
    <source>
        <dbReference type="ARBA" id="ARBA00022833"/>
    </source>
</evidence>
<feature type="compositionally biased region" description="Low complexity" evidence="8">
    <location>
        <begin position="219"/>
        <end position="228"/>
    </location>
</feature>
<dbReference type="GO" id="GO:0003677">
    <property type="term" value="F:DNA binding"/>
    <property type="evidence" value="ECO:0007669"/>
    <property type="project" value="InterPro"/>
</dbReference>
<dbReference type="PANTHER" id="PTHR13100">
    <property type="entry name" value="CELL GROWTH-REGULATING NUCLEOLAR PROTEIN LYAR"/>
    <property type="match status" value="1"/>
</dbReference>
<dbReference type="InterPro" id="IPR014898">
    <property type="entry name" value="Znf_C2H2_LYAR"/>
</dbReference>
<feature type="region of interest" description="Disordered" evidence="8">
    <location>
        <begin position="117"/>
        <end position="228"/>
    </location>
</feature>
<dbReference type="SUPFAM" id="SSF57667">
    <property type="entry name" value="beta-beta-alpha zinc fingers"/>
    <property type="match status" value="3"/>
</dbReference>
<keyword evidence="6" id="KW-0539">Nucleus</keyword>
<dbReference type="Gene3D" id="3.30.160.60">
    <property type="entry name" value="Classic Zinc Finger"/>
    <property type="match status" value="1"/>
</dbReference>
<evidence type="ECO:0000256" key="3">
    <source>
        <dbReference type="ARBA" id="ARBA00022737"/>
    </source>
</evidence>
<keyword evidence="4 7" id="KW-0863">Zinc-finger</keyword>
<dbReference type="PROSITE" id="PS51804">
    <property type="entry name" value="ZF_C2HC_LYAR"/>
    <property type="match status" value="1"/>
</dbReference>
<comment type="subcellular location">
    <subcellularLocation>
        <location evidence="1">Nucleus</location>
    </subcellularLocation>
</comment>
<dbReference type="EMBL" id="HBFB01018459">
    <property type="protein sequence ID" value="CAD8681869.1"/>
    <property type="molecule type" value="Transcribed_RNA"/>
</dbReference>
<gene>
    <name evidence="10" type="ORF">CLEI1391_LOCUS10379</name>
</gene>
<feature type="region of interest" description="Disordered" evidence="8">
    <location>
        <begin position="60"/>
        <end position="92"/>
    </location>
</feature>
<dbReference type="GO" id="GO:0008270">
    <property type="term" value="F:zinc ion binding"/>
    <property type="evidence" value="ECO:0007669"/>
    <property type="project" value="UniProtKB-KW"/>
</dbReference>
<evidence type="ECO:0000256" key="2">
    <source>
        <dbReference type="ARBA" id="ARBA00022723"/>
    </source>
</evidence>
<feature type="compositionally biased region" description="Polar residues" evidence="8">
    <location>
        <begin position="75"/>
        <end position="85"/>
    </location>
</feature>
<evidence type="ECO:0000256" key="1">
    <source>
        <dbReference type="ARBA" id="ARBA00004123"/>
    </source>
</evidence>